<dbReference type="AlphaFoldDB" id="A0A918KJG4"/>
<keyword evidence="4 7" id="KW-0812">Transmembrane</keyword>
<evidence type="ECO:0000259" key="8">
    <source>
        <dbReference type="Pfam" id="PF04239"/>
    </source>
</evidence>
<keyword evidence="6 7" id="KW-0472">Membrane</keyword>
<evidence type="ECO:0000256" key="1">
    <source>
        <dbReference type="ARBA" id="ARBA00004651"/>
    </source>
</evidence>
<comment type="subcellular location">
    <subcellularLocation>
        <location evidence="1">Cell membrane</location>
        <topology evidence="1">Multi-pass membrane protein</topology>
    </subcellularLocation>
</comment>
<dbReference type="RefSeq" id="WP_189583404.1">
    <property type="nucleotide sequence ID" value="NZ_BMYV01000001.1"/>
</dbReference>
<proteinExistence type="inferred from homology"/>
<dbReference type="EMBL" id="BMYV01000001">
    <property type="protein sequence ID" value="GGX65491.1"/>
    <property type="molecule type" value="Genomic_DNA"/>
</dbReference>
<dbReference type="PANTHER" id="PTHR34582:SF6">
    <property type="entry name" value="UPF0702 TRANSMEMBRANE PROTEIN YCAP"/>
    <property type="match status" value="1"/>
</dbReference>
<evidence type="ECO:0000313" key="11">
    <source>
        <dbReference type="Proteomes" id="UP000600865"/>
    </source>
</evidence>
<feature type="transmembrane region" description="Helical" evidence="7">
    <location>
        <begin position="12"/>
        <end position="33"/>
    </location>
</feature>
<dbReference type="InterPro" id="IPR007353">
    <property type="entry name" value="DUF421"/>
</dbReference>
<comment type="caution">
    <text evidence="10">The sequence shown here is derived from an EMBL/GenBank/DDBJ whole genome shotgun (WGS) entry which is preliminary data.</text>
</comment>
<dbReference type="PANTHER" id="PTHR34582">
    <property type="entry name" value="UPF0702 TRANSMEMBRANE PROTEIN YCAP"/>
    <property type="match status" value="1"/>
</dbReference>
<evidence type="ECO:0000256" key="7">
    <source>
        <dbReference type="SAM" id="Phobius"/>
    </source>
</evidence>
<evidence type="ECO:0000256" key="5">
    <source>
        <dbReference type="ARBA" id="ARBA00022989"/>
    </source>
</evidence>
<organism evidence="10 11">
    <name type="scientific">Litorimonas cladophorae</name>
    <dbReference type="NCBI Taxonomy" id="1220491"/>
    <lineage>
        <taxon>Bacteria</taxon>
        <taxon>Pseudomonadati</taxon>
        <taxon>Pseudomonadota</taxon>
        <taxon>Alphaproteobacteria</taxon>
        <taxon>Maricaulales</taxon>
        <taxon>Robiginitomaculaceae</taxon>
    </lineage>
</organism>
<sequence>MLKDWLAVDLEKIPVIFLTVVLAYAGLVVLTRLSGVRSFSKMSGFDFAVTVSIGSIFGGIIMSENPSVAQGLLALSFVFAVQMLMATVRQRWDFFETLVSNSPRVIMVGSEIQQDQMRAARISEDDLYAKLREANVFHTDQIIAVIAETTGDVSVLHTGNQKHISPEIFENITASERIVRKYPKPAKP</sequence>
<dbReference type="Gene3D" id="3.30.240.20">
    <property type="entry name" value="bsu07140 like domains"/>
    <property type="match status" value="1"/>
</dbReference>
<dbReference type="Proteomes" id="UP000600865">
    <property type="component" value="Unassembled WGS sequence"/>
</dbReference>
<dbReference type="InterPro" id="IPR048454">
    <property type="entry name" value="YetF_N"/>
</dbReference>
<dbReference type="GO" id="GO:0005886">
    <property type="term" value="C:plasma membrane"/>
    <property type="evidence" value="ECO:0007669"/>
    <property type="project" value="UniProtKB-SubCell"/>
</dbReference>
<keyword evidence="11" id="KW-1185">Reference proteome</keyword>
<feature type="transmembrane region" description="Helical" evidence="7">
    <location>
        <begin position="45"/>
        <end position="62"/>
    </location>
</feature>
<accession>A0A918KJG4</accession>
<evidence type="ECO:0000256" key="2">
    <source>
        <dbReference type="ARBA" id="ARBA00006448"/>
    </source>
</evidence>
<feature type="domain" description="YetF-like N-terminal transmembrane" evidence="9">
    <location>
        <begin position="16"/>
        <end position="86"/>
    </location>
</feature>
<reference evidence="10 11" key="1">
    <citation type="journal article" date="2014" name="Int. J. Syst. Evol. Microbiol.">
        <title>Complete genome sequence of Corynebacterium casei LMG S-19264T (=DSM 44701T), isolated from a smear-ripened cheese.</title>
        <authorList>
            <consortium name="US DOE Joint Genome Institute (JGI-PGF)"/>
            <person name="Walter F."/>
            <person name="Albersmeier A."/>
            <person name="Kalinowski J."/>
            <person name="Ruckert C."/>
        </authorList>
    </citation>
    <scope>NUCLEOTIDE SEQUENCE [LARGE SCALE GENOMIC DNA]</scope>
    <source>
        <strain evidence="10 11">KCTC 23968</strain>
    </source>
</reference>
<dbReference type="Pfam" id="PF20730">
    <property type="entry name" value="YetF_N"/>
    <property type="match status" value="1"/>
</dbReference>
<evidence type="ECO:0000259" key="9">
    <source>
        <dbReference type="Pfam" id="PF20730"/>
    </source>
</evidence>
<dbReference type="Pfam" id="PF04239">
    <property type="entry name" value="DUF421"/>
    <property type="match status" value="1"/>
</dbReference>
<dbReference type="InterPro" id="IPR023090">
    <property type="entry name" value="UPF0702_alpha/beta_dom_sf"/>
</dbReference>
<protein>
    <submittedName>
        <fullName evidence="10">DUF421 domain-containing protein</fullName>
    </submittedName>
</protein>
<evidence type="ECO:0000256" key="6">
    <source>
        <dbReference type="ARBA" id="ARBA00023136"/>
    </source>
</evidence>
<gene>
    <name evidence="10" type="ORF">GCM10011309_14680</name>
</gene>
<evidence type="ECO:0000256" key="3">
    <source>
        <dbReference type="ARBA" id="ARBA00022475"/>
    </source>
</evidence>
<feature type="transmembrane region" description="Helical" evidence="7">
    <location>
        <begin position="68"/>
        <end position="88"/>
    </location>
</feature>
<comment type="similarity">
    <text evidence="2">Belongs to the UPF0702 family.</text>
</comment>
<name>A0A918KJG4_9PROT</name>
<keyword evidence="5 7" id="KW-1133">Transmembrane helix</keyword>
<feature type="domain" description="YetF C-terminal" evidence="8">
    <location>
        <begin position="91"/>
        <end position="165"/>
    </location>
</feature>
<keyword evidence="3" id="KW-1003">Cell membrane</keyword>
<evidence type="ECO:0000256" key="4">
    <source>
        <dbReference type="ARBA" id="ARBA00022692"/>
    </source>
</evidence>
<evidence type="ECO:0000313" key="10">
    <source>
        <dbReference type="EMBL" id="GGX65491.1"/>
    </source>
</evidence>